<dbReference type="EMBL" id="CP036276">
    <property type="protein sequence ID" value="QDU44325.1"/>
    <property type="molecule type" value="Genomic_DNA"/>
</dbReference>
<organism evidence="1 2">
    <name type="scientific">Symmachiella dynata</name>
    <dbReference type="NCBI Taxonomy" id="2527995"/>
    <lineage>
        <taxon>Bacteria</taxon>
        <taxon>Pseudomonadati</taxon>
        <taxon>Planctomycetota</taxon>
        <taxon>Planctomycetia</taxon>
        <taxon>Planctomycetales</taxon>
        <taxon>Planctomycetaceae</taxon>
        <taxon>Symmachiella</taxon>
    </lineage>
</organism>
<sequence>MSKSVAIDFFKVECSDGKEFAEVLKEAKKVKRVKRTFGVLGKYLRLHELSKSSGVWRGETINIRMDAMPSKASLSGDLDAFELDPDEGVGEETAFEYHPDLNVLVLQRNRHGVTMTSFCRLFEHASRIEYVELQPILQKHAMKRFLAMQHIRSLEISIAGANNPSIVEDASLTDTKFIDAMRILDGPSVQLSVSMGYERSGSLSASGVFQFIKGLINRGTEGDVELRKLRVSGAKDQSDPLEVIDLIKDRIVEMAEITLDDDRRLPYEERRDALSQAWQNRKSEINSILGK</sequence>
<dbReference type="RefSeq" id="WP_145376700.1">
    <property type="nucleotide sequence ID" value="NZ_CP036276.1"/>
</dbReference>
<reference evidence="1 2" key="1">
    <citation type="submission" date="2019-02" db="EMBL/GenBank/DDBJ databases">
        <title>Deep-cultivation of Planctomycetes and their phenomic and genomic characterization uncovers novel biology.</title>
        <authorList>
            <person name="Wiegand S."/>
            <person name="Jogler M."/>
            <person name="Boedeker C."/>
            <person name="Pinto D."/>
            <person name="Vollmers J."/>
            <person name="Rivas-Marin E."/>
            <person name="Kohn T."/>
            <person name="Peeters S.H."/>
            <person name="Heuer A."/>
            <person name="Rast P."/>
            <person name="Oberbeckmann S."/>
            <person name="Bunk B."/>
            <person name="Jeske O."/>
            <person name="Meyerdierks A."/>
            <person name="Storesund J.E."/>
            <person name="Kallscheuer N."/>
            <person name="Luecker S."/>
            <person name="Lage O.M."/>
            <person name="Pohl T."/>
            <person name="Merkel B.J."/>
            <person name="Hornburger P."/>
            <person name="Mueller R.-W."/>
            <person name="Bruemmer F."/>
            <person name="Labrenz M."/>
            <person name="Spormann A.M."/>
            <person name="Op den Camp H."/>
            <person name="Overmann J."/>
            <person name="Amann R."/>
            <person name="Jetten M.S.M."/>
            <person name="Mascher T."/>
            <person name="Medema M.H."/>
            <person name="Devos D.P."/>
            <person name="Kaster A.-K."/>
            <person name="Ovreas L."/>
            <person name="Rohde M."/>
            <person name="Galperin M.Y."/>
            <person name="Jogler C."/>
        </authorList>
    </citation>
    <scope>NUCLEOTIDE SEQUENCE [LARGE SCALE GENOMIC DNA]</scope>
    <source>
        <strain evidence="1 2">Mal52</strain>
    </source>
</reference>
<dbReference type="Proteomes" id="UP000319383">
    <property type="component" value="Chromosome"/>
</dbReference>
<dbReference type="KEGG" id="sdyn:Mal52_28040"/>
<evidence type="ECO:0000313" key="2">
    <source>
        <dbReference type="Proteomes" id="UP000319383"/>
    </source>
</evidence>
<protein>
    <submittedName>
        <fullName evidence="1">Uncharacterized protein</fullName>
    </submittedName>
</protein>
<dbReference type="AlphaFoldDB" id="A0A517ZPB9"/>
<gene>
    <name evidence="1" type="ORF">Mal52_28040</name>
</gene>
<dbReference type="Pfam" id="PF20505">
    <property type="entry name" value="DUF6731"/>
    <property type="match status" value="1"/>
</dbReference>
<accession>A0A517ZPB9</accession>
<evidence type="ECO:0000313" key="1">
    <source>
        <dbReference type="EMBL" id="QDU44325.1"/>
    </source>
</evidence>
<name>A0A517ZPB9_9PLAN</name>
<dbReference type="InterPro" id="IPR046618">
    <property type="entry name" value="DUF6731"/>
</dbReference>
<keyword evidence="2" id="KW-1185">Reference proteome</keyword>
<proteinExistence type="predicted"/>